<dbReference type="Proteomes" id="UP000814033">
    <property type="component" value="Unassembled WGS sequence"/>
</dbReference>
<reference evidence="1" key="2">
    <citation type="journal article" date="2022" name="New Phytol.">
        <title>Evolutionary transition to the ectomycorrhizal habit in the genomes of a hyperdiverse lineage of mushroom-forming fungi.</title>
        <authorList>
            <person name="Looney B."/>
            <person name="Miyauchi S."/>
            <person name="Morin E."/>
            <person name="Drula E."/>
            <person name="Courty P.E."/>
            <person name="Kohler A."/>
            <person name="Kuo A."/>
            <person name="LaButti K."/>
            <person name="Pangilinan J."/>
            <person name="Lipzen A."/>
            <person name="Riley R."/>
            <person name="Andreopoulos W."/>
            <person name="He G."/>
            <person name="Johnson J."/>
            <person name="Nolan M."/>
            <person name="Tritt A."/>
            <person name="Barry K.W."/>
            <person name="Grigoriev I.V."/>
            <person name="Nagy L.G."/>
            <person name="Hibbett D."/>
            <person name="Henrissat B."/>
            <person name="Matheny P.B."/>
            <person name="Labbe J."/>
            <person name="Martin F.M."/>
        </authorList>
    </citation>
    <scope>NUCLEOTIDE SEQUENCE</scope>
    <source>
        <strain evidence="1">FP105234-sp</strain>
    </source>
</reference>
<evidence type="ECO:0000313" key="2">
    <source>
        <dbReference type="Proteomes" id="UP000814033"/>
    </source>
</evidence>
<organism evidence="1 2">
    <name type="scientific">Auriscalpium vulgare</name>
    <dbReference type="NCBI Taxonomy" id="40419"/>
    <lineage>
        <taxon>Eukaryota</taxon>
        <taxon>Fungi</taxon>
        <taxon>Dikarya</taxon>
        <taxon>Basidiomycota</taxon>
        <taxon>Agaricomycotina</taxon>
        <taxon>Agaricomycetes</taxon>
        <taxon>Russulales</taxon>
        <taxon>Auriscalpiaceae</taxon>
        <taxon>Auriscalpium</taxon>
    </lineage>
</organism>
<comment type="caution">
    <text evidence="1">The sequence shown here is derived from an EMBL/GenBank/DDBJ whole genome shotgun (WGS) entry which is preliminary data.</text>
</comment>
<gene>
    <name evidence="1" type="ORF">FA95DRAFT_1501156</name>
</gene>
<dbReference type="EMBL" id="MU276110">
    <property type="protein sequence ID" value="KAI0041646.1"/>
    <property type="molecule type" value="Genomic_DNA"/>
</dbReference>
<reference evidence="1" key="1">
    <citation type="submission" date="2021-02" db="EMBL/GenBank/DDBJ databases">
        <authorList>
            <consortium name="DOE Joint Genome Institute"/>
            <person name="Ahrendt S."/>
            <person name="Looney B.P."/>
            <person name="Miyauchi S."/>
            <person name="Morin E."/>
            <person name="Drula E."/>
            <person name="Courty P.E."/>
            <person name="Chicoki N."/>
            <person name="Fauchery L."/>
            <person name="Kohler A."/>
            <person name="Kuo A."/>
            <person name="Labutti K."/>
            <person name="Pangilinan J."/>
            <person name="Lipzen A."/>
            <person name="Riley R."/>
            <person name="Andreopoulos W."/>
            <person name="He G."/>
            <person name="Johnson J."/>
            <person name="Barry K.W."/>
            <person name="Grigoriev I.V."/>
            <person name="Nagy L."/>
            <person name="Hibbett D."/>
            <person name="Henrissat B."/>
            <person name="Matheny P.B."/>
            <person name="Labbe J."/>
            <person name="Martin F."/>
        </authorList>
    </citation>
    <scope>NUCLEOTIDE SEQUENCE</scope>
    <source>
        <strain evidence="1">FP105234-sp</strain>
    </source>
</reference>
<keyword evidence="2" id="KW-1185">Reference proteome</keyword>
<proteinExistence type="predicted"/>
<sequence>GANSSEFDANAPDPVVIFMPKISRTRMTGAMRLGLRPTIFQAGTERARMRCLYAGAGTVWEHHRHCYKVNPAYVEHLQKSGMDFIGKDEKGERMHIMELPTRPDNSSPHGARSHQ</sequence>
<protein>
    <submittedName>
        <fullName evidence="1">Uncharacterized protein</fullName>
    </submittedName>
</protein>
<evidence type="ECO:0000313" key="1">
    <source>
        <dbReference type="EMBL" id="KAI0041646.1"/>
    </source>
</evidence>
<accession>A0ACB8RDA2</accession>
<feature type="non-terminal residue" evidence="1">
    <location>
        <position position="1"/>
    </location>
</feature>
<name>A0ACB8RDA2_9AGAM</name>